<evidence type="ECO:0000313" key="2">
    <source>
        <dbReference type="Proteomes" id="UP000557392"/>
    </source>
</evidence>
<comment type="caution">
    <text evidence="1">The sequence shown here is derived from an EMBL/GenBank/DDBJ whole genome shotgun (WGS) entry which is preliminary data.</text>
</comment>
<dbReference type="AlphaFoldDB" id="A0A7W6JWF6"/>
<sequence length="85" mass="9401">MADDDLHQWQLLAALRAFNTSAMNGIILLAARLRGAGLLDDEHLREFHEGLSLPLEHADVADNPFIVPMQEIIDSRLAALATLTR</sequence>
<name>A0A7W6JWF6_9SPHN</name>
<organism evidence="1 2">
    <name type="scientific">Sphingomonas kyeonggiensis</name>
    <dbReference type="NCBI Taxonomy" id="1268553"/>
    <lineage>
        <taxon>Bacteria</taxon>
        <taxon>Pseudomonadati</taxon>
        <taxon>Pseudomonadota</taxon>
        <taxon>Alphaproteobacteria</taxon>
        <taxon>Sphingomonadales</taxon>
        <taxon>Sphingomonadaceae</taxon>
        <taxon>Sphingomonas</taxon>
    </lineage>
</organism>
<dbReference type="Proteomes" id="UP000557392">
    <property type="component" value="Unassembled WGS sequence"/>
</dbReference>
<dbReference type="EMBL" id="JACIEH010000003">
    <property type="protein sequence ID" value="MBB4099782.1"/>
    <property type="molecule type" value="Genomic_DNA"/>
</dbReference>
<dbReference type="RefSeq" id="WP_183999145.1">
    <property type="nucleotide sequence ID" value="NZ_JACIEH010000003.1"/>
</dbReference>
<gene>
    <name evidence="1" type="ORF">GGR46_003354</name>
</gene>
<keyword evidence="2" id="KW-1185">Reference proteome</keyword>
<accession>A0A7W6JWF6</accession>
<reference evidence="1 2" key="1">
    <citation type="submission" date="2020-08" db="EMBL/GenBank/DDBJ databases">
        <title>Genomic Encyclopedia of Type Strains, Phase IV (KMG-IV): sequencing the most valuable type-strain genomes for metagenomic binning, comparative biology and taxonomic classification.</title>
        <authorList>
            <person name="Goeker M."/>
        </authorList>
    </citation>
    <scope>NUCLEOTIDE SEQUENCE [LARGE SCALE GENOMIC DNA]</scope>
    <source>
        <strain evidence="1 2">DSM 101806</strain>
    </source>
</reference>
<proteinExistence type="predicted"/>
<evidence type="ECO:0000313" key="1">
    <source>
        <dbReference type="EMBL" id="MBB4099782.1"/>
    </source>
</evidence>
<protein>
    <submittedName>
        <fullName evidence="1">Uncharacterized protein</fullName>
    </submittedName>
</protein>